<keyword evidence="1" id="KW-0732">Signal</keyword>
<feature type="signal peptide" evidence="1">
    <location>
        <begin position="1"/>
        <end position="25"/>
    </location>
</feature>
<feature type="chain" id="PRO_5002431922" evidence="1">
    <location>
        <begin position="26"/>
        <end position="61"/>
    </location>
</feature>
<dbReference type="AlphaFoldDB" id="A0A0E9S301"/>
<name>A0A0E9S301_ANGAN</name>
<reference evidence="2" key="2">
    <citation type="journal article" date="2015" name="Fish Shellfish Immunol.">
        <title>Early steps in the European eel (Anguilla anguilla)-Vibrio vulnificus interaction in the gills: Role of the RtxA13 toxin.</title>
        <authorList>
            <person name="Callol A."/>
            <person name="Pajuelo D."/>
            <person name="Ebbesson L."/>
            <person name="Teles M."/>
            <person name="MacKenzie S."/>
            <person name="Amaro C."/>
        </authorList>
    </citation>
    <scope>NUCLEOTIDE SEQUENCE</scope>
</reference>
<proteinExistence type="predicted"/>
<sequence>MNLKASVELCLFLFCVGLTKEHTKAFLHDEPFKLASCKRFTYHMLIDFWLHISVLAAEPTC</sequence>
<reference evidence="2" key="1">
    <citation type="submission" date="2014-11" db="EMBL/GenBank/DDBJ databases">
        <authorList>
            <person name="Amaro Gonzalez C."/>
        </authorList>
    </citation>
    <scope>NUCLEOTIDE SEQUENCE</scope>
</reference>
<evidence type="ECO:0000256" key="1">
    <source>
        <dbReference type="SAM" id="SignalP"/>
    </source>
</evidence>
<organism evidence="2">
    <name type="scientific">Anguilla anguilla</name>
    <name type="common">European freshwater eel</name>
    <name type="synonym">Muraena anguilla</name>
    <dbReference type="NCBI Taxonomy" id="7936"/>
    <lineage>
        <taxon>Eukaryota</taxon>
        <taxon>Metazoa</taxon>
        <taxon>Chordata</taxon>
        <taxon>Craniata</taxon>
        <taxon>Vertebrata</taxon>
        <taxon>Euteleostomi</taxon>
        <taxon>Actinopterygii</taxon>
        <taxon>Neopterygii</taxon>
        <taxon>Teleostei</taxon>
        <taxon>Anguilliformes</taxon>
        <taxon>Anguillidae</taxon>
        <taxon>Anguilla</taxon>
    </lineage>
</organism>
<evidence type="ECO:0000313" key="2">
    <source>
        <dbReference type="EMBL" id="JAH34893.1"/>
    </source>
</evidence>
<dbReference type="EMBL" id="GBXM01073684">
    <property type="protein sequence ID" value="JAH34893.1"/>
    <property type="molecule type" value="Transcribed_RNA"/>
</dbReference>
<protein>
    <submittedName>
        <fullName evidence="2">Uncharacterized protein</fullName>
    </submittedName>
</protein>
<accession>A0A0E9S301</accession>